<organism evidence="5 6">
    <name type="scientific">Pseudonocardia endophytica</name>
    <dbReference type="NCBI Taxonomy" id="401976"/>
    <lineage>
        <taxon>Bacteria</taxon>
        <taxon>Bacillati</taxon>
        <taxon>Actinomycetota</taxon>
        <taxon>Actinomycetes</taxon>
        <taxon>Pseudonocardiales</taxon>
        <taxon>Pseudonocardiaceae</taxon>
        <taxon>Pseudonocardia</taxon>
    </lineage>
</organism>
<dbReference type="PANTHER" id="PTHR33164:SF94">
    <property type="entry name" value="TRANSCRIPTIONAL REGULATORY PROTEIN-RELATED"/>
    <property type="match status" value="1"/>
</dbReference>
<keyword evidence="3" id="KW-0804">Transcription</keyword>
<comment type="caution">
    <text evidence="5">The sequence shown here is derived from an EMBL/GenBank/DDBJ whole genome shotgun (WGS) entry which is preliminary data.</text>
</comment>
<accession>A0A4R1HVV0</accession>
<sequence>MTRTDQLVDAVLDAARVLVAISVRSLAATGDVVTVSQLRVLMLVAGRAGVNVADVAAELGVHRSNATRVVDRLVRAGLLGRRADPADRRRLVLELTVTGRNLVADVDAHRRDEIAAVLGRIPPAGLDGAEAVWRAFADAG</sequence>
<dbReference type="Pfam" id="PF12802">
    <property type="entry name" value="MarR_2"/>
    <property type="match status" value="1"/>
</dbReference>
<dbReference type="RefSeq" id="WP_132430358.1">
    <property type="nucleotide sequence ID" value="NZ_SMFZ01000002.1"/>
</dbReference>
<keyword evidence="6" id="KW-1185">Reference proteome</keyword>
<dbReference type="OrthoDB" id="3573114at2"/>
<dbReference type="EMBL" id="SMFZ01000002">
    <property type="protein sequence ID" value="TCK21632.1"/>
    <property type="molecule type" value="Genomic_DNA"/>
</dbReference>
<evidence type="ECO:0000256" key="1">
    <source>
        <dbReference type="ARBA" id="ARBA00023015"/>
    </source>
</evidence>
<protein>
    <submittedName>
        <fullName evidence="5">MarR family transcriptional regulator</fullName>
    </submittedName>
</protein>
<dbReference type="PROSITE" id="PS01117">
    <property type="entry name" value="HTH_MARR_1"/>
    <property type="match status" value="1"/>
</dbReference>
<name>A0A4R1HVV0_PSEEN</name>
<evidence type="ECO:0000313" key="5">
    <source>
        <dbReference type="EMBL" id="TCK21632.1"/>
    </source>
</evidence>
<evidence type="ECO:0000256" key="2">
    <source>
        <dbReference type="ARBA" id="ARBA00023125"/>
    </source>
</evidence>
<gene>
    <name evidence="5" type="ORF">EV378_5621</name>
</gene>
<dbReference type="SUPFAM" id="SSF46785">
    <property type="entry name" value="Winged helix' DNA-binding domain"/>
    <property type="match status" value="1"/>
</dbReference>
<reference evidence="5 6" key="1">
    <citation type="submission" date="2019-03" db="EMBL/GenBank/DDBJ databases">
        <title>Sequencing the genomes of 1000 actinobacteria strains.</title>
        <authorList>
            <person name="Klenk H.-P."/>
        </authorList>
    </citation>
    <scope>NUCLEOTIDE SEQUENCE [LARGE SCALE GENOMIC DNA]</scope>
    <source>
        <strain evidence="5 6">DSM 44969</strain>
    </source>
</reference>
<dbReference type="Gene3D" id="1.10.10.10">
    <property type="entry name" value="Winged helix-like DNA-binding domain superfamily/Winged helix DNA-binding domain"/>
    <property type="match status" value="1"/>
</dbReference>
<evidence type="ECO:0000313" key="6">
    <source>
        <dbReference type="Proteomes" id="UP000295560"/>
    </source>
</evidence>
<proteinExistence type="predicted"/>
<dbReference type="InterPro" id="IPR036390">
    <property type="entry name" value="WH_DNA-bd_sf"/>
</dbReference>
<dbReference type="InterPro" id="IPR036388">
    <property type="entry name" value="WH-like_DNA-bd_sf"/>
</dbReference>
<feature type="domain" description="HTH marR-type" evidence="4">
    <location>
        <begin position="4"/>
        <end position="138"/>
    </location>
</feature>
<keyword evidence="1" id="KW-0805">Transcription regulation</keyword>
<dbReference type="Proteomes" id="UP000295560">
    <property type="component" value="Unassembled WGS sequence"/>
</dbReference>
<dbReference type="PROSITE" id="PS50995">
    <property type="entry name" value="HTH_MARR_2"/>
    <property type="match status" value="1"/>
</dbReference>
<dbReference type="InterPro" id="IPR000835">
    <property type="entry name" value="HTH_MarR-typ"/>
</dbReference>
<dbReference type="GO" id="GO:0006950">
    <property type="term" value="P:response to stress"/>
    <property type="evidence" value="ECO:0007669"/>
    <property type="project" value="TreeGrafter"/>
</dbReference>
<dbReference type="GO" id="GO:0003700">
    <property type="term" value="F:DNA-binding transcription factor activity"/>
    <property type="evidence" value="ECO:0007669"/>
    <property type="project" value="InterPro"/>
</dbReference>
<dbReference type="PRINTS" id="PR00598">
    <property type="entry name" value="HTHMARR"/>
</dbReference>
<dbReference type="GO" id="GO:0003677">
    <property type="term" value="F:DNA binding"/>
    <property type="evidence" value="ECO:0007669"/>
    <property type="project" value="UniProtKB-KW"/>
</dbReference>
<dbReference type="AlphaFoldDB" id="A0A4R1HVV0"/>
<dbReference type="SMART" id="SM00347">
    <property type="entry name" value="HTH_MARR"/>
    <property type="match status" value="1"/>
</dbReference>
<dbReference type="PANTHER" id="PTHR33164">
    <property type="entry name" value="TRANSCRIPTIONAL REGULATOR, MARR FAMILY"/>
    <property type="match status" value="1"/>
</dbReference>
<evidence type="ECO:0000259" key="4">
    <source>
        <dbReference type="PROSITE" id="PS50995"/>
    </source>
</evidence>
<evidence type="ECO:0000256" key="3">
    <source>
        <dbReference type="ARBA" id="ARBA00023163"/>
    </source>
</evidence>
<dbReference type="InterPro" id="IPR039422">
    <property type="entry name" value="MarR/SlyA-like"/>
</dbReference>
<dbReference type="InterPro" id="IPR023187">
    <property type="entry name" value="Tscrpt_reg_MarR-type_CS"/>
</dbReference>
<keyword evidence="2" id="KW-0238">DNA-binding</keyword>